<feature type="transmembrane region" description="Helical" evidence="2">
    <location>
        <begin position="7"/>
        <end position="26"/>
    </location>
</feature>
<dbReference type="VEuPathDB" id="VectorBase:ACUA021814"/>
<name>A0A182MMG2_9DIPT</name>
<proteinExistence type="predicted"/>
<accession>A0A182MMG2</accession>
<dbReference type="EnsemblMetazoa" id="ACUA021814-RA">
    <property type="protein sequence ID" value="ACUA021814-PA"/>
    <property type="gene ID" value="ACUA021814"/>
</dbReference>
<keyword evidence="2" id="KW-1133">Transmembrane helix</keyword>
<protein>
    <submittedName>
        <fullName evidence="3">Uncharacterized protein</fullName>
    </submittedName>
</protein>
<dbReference type="Pfam" id="PF15389">
    <property type="entry name" value="DUF4612"/>
    <property type="match status" value="1"/>
</dbReference>
<dbReference type="PANTHER" id="PTHR14974:SF3">
    <property type="entry name" value="SIMILAR TO RIKEN CDNA 1700025G04 GENE"/>
    <property type="match status" value="1"/>
</dbReference>
<evidence type="ECO:0000256" key="2">
    <source>
        <dbReference type="SAM" id="Phobius"/>
    </source>
</evidence>
<dbReference type="AlphaFoldDB" id="A0A182MMG2"/>
<reference evidence="4" key="1">
    <citation type="submission" date="2013-09" db="EMBL/GenBank/DDBJ databases">
        <title>The Genome Sequence of Anopheles culicifacies species A.</title>
        <authorList>
            <consortium name="The Broad Institute Genomics Platform"/>
            <person name="Neafsey D.E."/>
            <person name="Besansky N."/>
            <person name="Howell P."/>
            <person name="Walton C."/>
            <person name="Young S.K."/>
            <person name="Zeng Q."/>
            <person name="Gargeya S."/>
            <person name="Fitzgerald M."/>
            <person name="Haas B."/>
            <person name="Abouelleil A."/>
            <person name="Allen A.W."/>
            <person name="Alvarado L."/>
            <person name="Arachchi H.M."/>
            <person name="Berlin A.M."/>
            <person name="Chapman S.B."/>
            <person name="Gainer-Dewar J."/>
            <person name="Goldberg J."/>
            <person name="Griggs A."/>
            <person name="Gujja S."/>
            <person name="Hansen M."/>
            <person name="Howarth C."/>
            <person name="Imamovic A."/>
            <person name="Ireland A."/>
            <person name="Larimer J."/>
            <person name="McCowan C."/>
            <person name="Murphy C."/>
            <person name="Pearson M."/>
            <person name="Poon T.W."/>
            <person name="Priest M."/>
            <person name="Roberts A."/>
            <person name="Saif S."/>
            <person name="Shea T."/>
            <person name="Sisk P."/>
            <person name="Sykes S."/>
            <person name="Wortman J."/>
            <person name="Nusbaum C."/>
            <person name="Birren B."/>
        </authorList>
    </citation>
    <scope>NUCLEOTIDE SEQUENCE [LARGE SCALE GENOMIC DNA]</scope>
    <source>
        <strain evidence="4">A-37</strain>
    </source>
</reference>
<reference evidence="3" key="2">
    <citation type="submission" date="2020-05" db="UniProtKB">
        <authorList>
            <consortium name="EnsemblMetazoa"/>
        </authorList>
    </citation>
    <scope>IDENTIFICATION</scope>
    <source>
        <strain evidence="3">A-37</strain>
    </source>
</reference>
<evidence type="ECO:0000313" key="4">
    <source>
        <dbReference type="Proteomes" id="UP000075883"/>
    </source>
</evidence>
<keyword evidence="2" id="KW-0472">Membrane</keyword>
<organism evidence="3 4">
    <name type="scientific">Anopheles culicifacies</name>
    <dbReference type="NCBI Taxonomy" id="139723"/>
    <lineage>
        <taxon>Eukaryota</taxon>
        <taxon>Metazoa</taxon>
        <taxon>Ecdysozoa</taxon>
        <taxon>Arthropoda</taxon>
        <taxon>Hexapoda</taxon>
        <taxon>Insecta</taxon>
        <taxon>Pterygota</taxon>
        <taxon>Neoptera</taxon>
        <taxon>Endopterygota</taxon>
        <taxon>Diptera</taxon>
        <taxon>Nematocera</taxon>
        <taxon>Culicoidea</taxon>
        <taxon>Culicidae</taxon>
        <taxon>Anophelinae</taxon>
        <taxon>Anopheles</taxon>
        <taxon>culicifacies species complex</taxon>
    </lineage>
</organism>
<keyword evidence="2" id="KW-0812">Transmembrane</keyword>
<dbReference type="EMBL" id="AXCM01012869">
    <property type="status" value="NOT_ANNOTATED_CDS"/>
    <property type="molecule type" value="Genomic_DNA"/>
</dbReference>
<feature type="region of interest" description="Disordered" evidence="1">
    <location>
        <begin position="197"/>
        <end position="216"/>
    </location>
</feature>
<evidence type="ECO:0000313" key="3">
    <source>
        <dbReference type="EnsemblMetazoa" id="ACUA021814-PA"/>
    </source>
</evidence>
<dbReference type="InterPro" id="IPR027967">
    <property type="entry name" value="DUF4612"/>
</dbReference>
<evidence type="ECO:0000256" key="1">
    <source>
        <dbReference type="SAM" id="MobiDB-lite"/>
    </source>
</evidence>
<keyword evidence="4" id="KW-1185">Reference proteome</keyword>
<dbReference type="PANTHER" id="PTHR14974">
    <property type="entry name" value="SIMILAR TO RIKEN CDNA 1700025G04 GENE"/>
    <property type="match status" value="1"/>
</dbReference>
<feature type="region of interest" description="Disordered" evidence="1">
    <location>
        <begin position="78"/>
        <end position="129"/>
    </location>
</feature>
<feature type="compositionally biased region" description="Polar residues" evidence="1">
    <location>
        <begin position="197"/>
        <end position="209"/>
    </location>
</feature>
<sequence>MRNHPAVDGVFQIMWIIAVTSLYQALWLEVGLLLYPIGFVLGVESLIIGVGDVIKRWNDEAEDCYLRKGQDAVLFFEDAEADEEDGQNGRSDDRSDRGERGDLNGEKEKLDEEHSLRDDGSPEPPNGEIVSILRKNGSLLQSQEISSSQQNFFRMLDQKIEEGPDYDSSSETEQALEEARLNALVQHWESASLTTSMCSSTSRSLQGTPVRQVPLR</sequence>
<feature type="compositionally biased region" description="Basic and acidic residues" evidence="1">
    <location>
        <begin position="90"/>
        <end position="120"/>
    </location>
</feature>
<dbReference type="Proteomes" id="UP000075883">
    <property type="component" value="Unassembled WGS sequence"/>
</dbReference>